<evidence type="ECO:0000313" key="1">
    <source>
        <dbReference type="EMBL" id="KAJ6446194.1"/>
    </source>
</evidence>
<dbReference type="EMBL" id="JAQHRD010000001">
    <property type="protein sequence ID" value="KAJ6446194.1"/>
    <property type="molecule type" value="Genomic_DNA"/>
</dbReference>
<organism evidence="1 2">
    <name type="scientific">Purpureocillium lavendulum</name>
    <dbReference type="NCBI Taxonomy" id="1247861"/>
    <lineage>
        <taxon>Eukaryota</taxon>
        <taxon>Fungi</taxon>
        <taxon>Dikarya</taxon>
        <taxon>Ascomycota</taxon>
        <taxon>Pezizomycotina</taxon>
        <taxon>Sordariomycetes</taxon>
        <taxon>Hypocreomycetidae</taxon>
        <taxon>Hypocreales</taxon>
        <taxon>Ophiocordycipitaceae</taxon>
        <taxon>Purpureocillium</taxon>
    </lineage>
</organism>
<evidence type="ECO:0000313" key="2">
    <source>
        <dbReference type="Proteomes" id="UP001163105"/>
    </source>
</evidence>
<sequence>MQTLDYSPYPPLAGQWPLHLQHKIENGRLKASLGIIKPPRFLNDQWLAQKQGPNATISQEHESAADSPLWLIDDCRRSH</sequence>
<keyword evidence="2" id="KW-1185">Reference proteome</keyword>
<accession>A0AB34G4X5</accession>
<name>A0AB34G4X5_9HYPO</name>
<gene>
    <name evidence="1" type="ORF">O9K51_00965</name>
</gene>
<comment type="caution">
    <text evidence="1">The sequence shown here is derived from an EMBL/GenBank/DDBJ whole genome shotgun (WGS) entry which is preliminary data.</text>
</comment>
<dbReference type="Proteomes" id="UP001163105">
    <property type="component" value="Unassembled WGS sequence"/>
</dbReference>
<proteinExistence type="predicted"/>
<protein>
    <submittedName>
        <fullName evidence="1">Uncharacterized protein</fullName>
    </submittedName>
</protein>
<dbReference type="AlphaFoldDB" id="A0AB34G4X5"/>
<reference evidence="1" key="1">
    <citation type="submission" date="2023-01" db="EMBL/GenBank/DDBJ databases">
        <title>The growth and conidiation of Purpureocillium lavendulum are regulated by nitrogen source and histone H3K14 acetylation.</title>
        <authorList>
            <person name="Tang P."/>
            <person name="Han J."/>
            <person name="Zhang C."/>
            <person name="Tang P."/>
            <person name="Qi F."/>
            <person name="Zhang K."/>
            <person name="Liang L."/>
        </authorList>
    </citation>
    <scope>NUCLEOTIDE SEQUENCE</scope>
    <source>
        <strain evidence="1">YMF1.00683</strain>
    </source>
</reference>